<dbReference type="InterPro" id="IPR035979">
    <property type="entry name" value="RBD_domain_sf"/>
</dbReference>
<evidence type="ECO:0000313" key="1">
    <source>
        <dbReference type="Proteomes" id="UP000504629"/>
    </source>
</evidence>
<gene>
    <name evidence="2" type="primary">LOC114246769</name>
</gene>
<dbReference type="KEGG" id="bman:114246769"/>
<dbReference type="GO" id="GO:0003676">
    <property type="term" value="F:nucleic acid binding"/>
    <property type="evidence" value="ECO:0007669"/>
    <property type="project" value="InterPro"/>
</dbReference>
<evidence type="ECO:0000313" key="2">
    <source>
        <dbReference type="RefSeq" id="XP_028035261.1"/>
    </source>
</evidence>
<accession>A0A6J2JZ95</accession>
<dbReference type="RefSeq" id="XP_028035261.1">
    <property type="nucleotide sequence ID" value="XM_028179460.1"/>
</dbReference>
<proteinExistence type="predicted"/>
<dbReference type="AlphaFoldDB" id="A0A6J2JZ95"/>
<dbReference type="GeneID" id="114246769"/>
<protein>
    <submittedName>
        <fullName evidence="2">Uncharacterized protein LOC114246769</fullName>
    </submittedName>
</protein>
<organism evidence="1 2">
    <name type="scientific">Bombyx mandarina</name>
    <name type="common">Wild silk moth</name>
    <name type="synonym">Wild silkworm</name>
    <dbReference type="NCBI Taxonomy" id="7092"/>
    <lineage>
        <taxon>Eukaryota</taxon>
        <taxon>Metazoa</taxon>
        <taxon>Ecdysozoa</taxon>
        <taxon>Arthropoda</taxon>
        <taxon>Hexapoda</taxon>
        <taxon>Insecta</taxon>
        <taxon>Pterygota</taxon>
        <taxon>Neoptera</taxon>
        <taxon>Endopterygota</taxon>
        <taxon>Lepidoptera</taxon>
        <taxon>Glossata</taxon>
        <taxon>Ditrysia</taxon>
        <taxon>Bombycoidea</taxon>
        <taxon>Bombycidae</taxon>
        <taxon>Bombycinae</taxon>
        <taxon>Bombyx</taxon>
    </lineage>
</organism>
<keyword evidence="1" id="KW-1185">Reference proteome</keyword>
<dbReference type="SUPFAM" id="SSF54928">
    <property type="entry name" value="RNA-binding domain, RBD"/>
    <property type="match status" value="1"/>
</dbReference>
<dbReference type="Proteomes" id="UP000504629">
    <property type="component" value="Unplaced"/>
</dbReference>
<sequence length="173" mass="20241">MERYSARPSIYGRPIREDNWHVVEPPQPPSNYVPNIFAVQPAYEYNQMNYYQPPTYQVLPPPFYPSPRVVVPASHPQNVLFLKNVYQNSPSYTYERLKAYFQEFQGYKTLHLLWEFVDAAAVIFSNDPCTRWAAANVQGKYLNPARPLEAYVLDYNFVMPFHTCGPNCTFETR</sequence>
<reference evidence="2" key="1">
    <citation type="submission" date="2025-08" db="UniProtKB">
        <authorList>
            <consortium name="RefSeq"/>
        </authorList>
    </citation>
    <scope>IDENTIFICATION</scope>
    <source>
        <tissue evidence="2">Silk gland</tissue>
    </source>
</reference>
<name>A0A6J2JZ95_BOMMA</name>